<organism evidence="3 4">
    <name type="scientific">Aliivibrio wodanis</name>
    <dbReference type="NCBI Taxonomy" id="80852"/>
    <lineage>
        <taxon>Bacteria</taxon>
        <taxon>Pseudomonadati</taxon>
        <taxon>Pseudomonadota</taxon>
        <taxon>Gammaproteobacteria</taxon>
        <taxon>Vibrionales</taxon>
        <taxon>Vibrionaceae</taxon>
        <taxon>Aliivibrio</taxon>
    </lineage>
</organism>
<evidence type="ECO:0000259" key="2">
    <source>
        <dbReference type="PROSITE" id="PS50102"/>
    </source>
</evidence>
<keyword evidence="1" id="KW-0694">RNA-binding</keyword>
<dbReference type="InterPro" id="IPR000504">
    <property type="entry name" value="RRM_dom"/>
</dbReference>
<dbReference type="AlphaFoldDB" id="A0A090I9X9"/>
<dbReference type="OrthoDB" id="9798855at2"/>
<keyword evidence="4" id="KW-1185">Reference proteome</keyword>
<evidence type="ECO:0000313" key="3">
    <source>
        <dbReference type="EMBL" id="CED57182.1"/>
    </source>
</evidence>
<dbReference type="EMBL" id="LN554847">
    <property type="protein sequence ID" value="CED57182.1"/>
    <property type="molecule type" value="Genomic_DNA"/>
</dbReference>
<dbReference type="Gene3D" id="3.30.70.330">
    <property type="match status" value="1"/>
</dbReference>
<dbReference type="HOGENOM" id="CLU_012062_28_8_6"/>
<dbReference type="STRING" id="80852.AWOD_II_0541"/>
<dbReference type="CDD" id="cd00590">
    <property type="entry name" value="RRM_SF"/>
    <property type="match status" value="1"/>
</dbReference>
<evidence type="ECO:0000256" key="1">
    <source>
        <dbReference type="ARBA" id="ARBA00022884"/>
    </source>
</evidence>
<dbReference type="PROSITE" id="PS50102">
    <property type="entry name" value="RRM"/>
    <property type="match status" value="1"/>
</dbReference>
<dbReference type="SUPFAM" id="SSF54928">
    <property type="entry name" value="RNA-binding domain, RBD"/>
    <property type="match status" value="1"/>
</dbReference>
<evidence type="ECO:0000313" key="4">
    <source>
        <dbReference type="Proteomes" id="UP000032427"/>
    </source>
</evidence>
<protein>
    <submittedName>
        <fullName evidence="3">RNA binding protein</fullName>
    </submittedName>
</protein>
<sequence length="78" mass="8875">MKLLVRNLPRTMTEYELREMFKAHGSLDYCTLVLDEMTGESKGFAFVEMSNEEEALAAIEAENGKKFGKEKIRVKAAE</sequence>
<dbReference type="InterPro" id="IPR050502">
    <property type="entry name" value="Euk_RNA-bind_prot"/>
</dbReference>
<accession>A0A090I9X9</accession>
<dbReference type="GeneID" id="28542792"/>
<dbReference type="PATRIC" id="fig|80852.17.peg.3312"/>
<reference evidence="4" key="1">
    <citation type="submission" date="2014-09" db="EMBL/GenBank/DDBJ databases">
        <authorList>
            <person name="Hjerde E."/>
        </authorList>
    </citation>
    <scope>NUCLEOTIDE SEQUENCE [LARGE SCALE GENOMIC DNA]</scope>
    <source>
        <strain evidence="4">06/09/139</strain>
    </source>
</reference>
<dbReference type="KEGG" id="awd:AWOD_II_0541"/>
<dbReference type="InterPro" id="IPR012677">
    <property type="entry name" value="Nucleotide-bd_a/b_plait_sf"/>
</dbReference>
<gene>
    <name evidence="3" type="ORF">AWOD_II_0541</name>
</gene>
<dbReference type="SMART" id="SM00360">
    <property type="entry name" value="RRM"/>
    <property type="match status" value="1"/>
</dbReference>
<dbReference type="InterPro" id="IPR035979">
    <property type="entry name" value="RBD_domain_sf"/>
</dbReference>
<feature type="domain" description="RRM" evidence="2">
    <location>
        <begin position="1"/>
        <end position="78"/>
    </location>
</feature>
<dbReference type="Pfam" id="PF00076">
    <property type="entry name" value="RRM_1"/>
    <property type="match status" value="1"/>
</dbReference>
<dbReference type="GO" id="GO:0003729">
    <property type="term" value="F:mRNA binding"/>
    <property type="evidence" value="ECO:0007669"/>
    <property type="project" value="TreeGrafter"/>
</dbReference>
<proteinExistence type="predicted"/>
<dbReference type="PANTHER" id="PTHR48025">
    <property type="entry name" value="OS02G0815200 PROTEIN"/>
    <property type="match status" value="1"/>
</dbReference>
<dbReference type="Proteomes" id="UP000032427">
    <property type="component" value="Chromosome 2"/>
</dbReference>
<dbReference type="PANTHER" id="PTHR48025:SF1">
    <property type="entry name" value="RRM DOMAIN-CONTAINING PROTEIN"/>
    <property type="match status" value="1"/>
</dbReference>
<name>A0A090I9X9_9GAMM</name>